<protein>
    <submittedName>
        <fullName evidence="1">Uncharacterized protein</fullName>
    </submittedName>
</protein>
<evidence type="ECO:0000313" key="2">
    <source>
        <dbReference type="Proteomes" id="UP000823775"/>
    </source>
</evidence>
<comment type="caution">
    <text evidence="1">The sequence shown here is derived from an EMBL/GenBank/DDBJ whole genome shotgun (WGS) entry which is preliminary data.</text>
</comment>
<name>A0ABS8UT19_DATST</name>
<accession>A0ABS8UT19</accession>
<gene>
    <name evidence="1" type="ORF">HAX54_020306</name>
</gene>
<dbReference type="Proteomes" id="UP000823775">
    <property type="component" value="Unassembled WGS sequence"/>
</dbReference>
<reference evidence="1 2" key="1">
    <citation type="journal article" date="2021" name="BMC Genomics">
        <title>Datura genome reveals duplications of psychoactive alkaloid biosynthetic genes and high mutation rate following tissue culture.</title>
        <authorList>
            <person name="Rajewski A."/>
            <person name="Carter-House D."/>
            <person name="Stajich J."/>
            <person name="Litt A."/>
        </authorList>
    </citation>
    <scope>NUCLEOTIDE SEQUENCE [LARGE SCALE GENOMIC DNA]</scope>
    <source>
        <strain evidence="1">AR-01</strain>
    </source>
</reference>
<organism evidence="1 2">
    <name type="scientific">Datura stramonium</name>
    <name type="common">Jimsonweed</name>
    <name type="synonym">Common thornapple</name>
    <dbReference type="NCBI Taxonomy" id="4076"/>
    <lineage>
        <taxon>Eukaryota</taxon>
        <taxon>Viridiplantae</taxon>
        <taxon>Streptophyta</taxon>
        <taxon>Embryophyta</taxon>
        <taxon>Tracheophyta</taxon>
        <taxon>Spermatophyta</taxon>
        <taxon>Magnoliopsida</taxon>
        <taxon>eudicotyledons</taxon>
        <taxon>Gunneridae</taxon>
        <taxon>Pentapetalae</taxon>
        <taxon>asterids</taxon>
        <taxon>lamiids</taxon>
        <taxon>Solanales</taxon>
        <taxon>Solanaceae</taxon>
        <taxon>Solanoideae</taxon>
        <taxon>Datureae</taxon>
        <taxon>Datura</taxon>
    </lineage>
</organism>
<dbReference type="EMBL" id="JACEIK010002452">
    <property type="protein sequence ID" value="MCD9561276.1"/>
    <property type="molecule type" value="Genomic_DNA"/>
</dbReference>
<proteinExistence type="predicted"/>
<sequence>MRLTCEVRGEKEKGVVSPVLWVAENGGFCRRLGREEASDAVVAGEGKNEEGVGLLGERRGGSATGEGGVKVWPELMEVMVVRGR</sequence>
<evidence type="ECO:0000313" key="1">
    <source>
        <dbReference type="EMBL" id="MCD9561276.1"/>
    </source>
</evidence>
<keyword evidence="2" id="KW-1185">Reference proteome</keyword>